<keyword evidence="2" id="KW-0812">Transmembrane</keyword>
<dbReference type="PATRIC" id="fig|883169.3.peg.1373"/>
<sequence length="562" mass="60079">MTNNGTGSGRTAAKVVAWVLGGILGLLVLTYVIDVAVTSGTVPRGTTVRDVEIGGLSYDEAEERLESELGGLATQPVAAEAGELRAEFVPEEAGLVPNWSGTVEAAGRASLNPITRIKGLFGTVEVDVVTATQDDRLASAAERVAGELSREMRDAGISLEGGEVEIVEPEIGQRVDAADAADAMEEHWLDEGAVSVDYDGEEPSVGRDAAEEAANGPAARAVSGEVRAKGAEDVDGVIPTERMGEVVSFKPDDGRLKADVDVDAARGILNENLGETEKELRNANYTSSGGELTVTPHQDGRTIDWEKTLENFPERVIGDAEREFDVSYDEEKASFTTEQAERATFDEAMGEFTTSGFSRDSGINIRRISDDVSGTLLLPGETFSLNGRTEPRGKAQGYVESGIIQDGHADTAVGGGISQYATTLYNATYFAGLEDVAHTPHSYYINRYPAGREATVFEGQIDLKFKNPFDIPVRIESQVDGNSVTVRIMGQKQVDVESVNGGRWNETPPQRQNVGGENCQPSSGAPGFTTSDTRIIRDLSGNEISREETTTVYDPQPIVTCS</sequence>
<dbReference type="STRING" id="29321.AAV33_06940"/>
<reference evidence="4 5" key="1">
    <citation type="submission" date="2012-08" db="EMBL/GenBank/DDBJ databases">
        <title>The Genome Sequence of Turicella otitidis ATCC 51513.</title>
        <authorList>
            <consortium name="The Broad Institute Genome Sequencing Platform"/>
            <person name="Earl A."/>
            <person name="Ward D."/>
            <person name="Feldgarden M."/>
            <person name="Gevers D."/>
            <person name="Huys G."/>
            <person name="Walker B."/>
            <person name="Young S.K."/>
            <person name="Zeng Q."/>
            <person name="Gargeya S."/>
            <person name="Fitzgerald M."/>
            <person name="Haas B."/>
            <person name="Abouelleil A."/>
            <person name="Alvarado L."/>
            <person name="Arachchi H.M."/>
            <person name="Berlin A.M."/>
            <person name="Chapman S.B."/>
            <person name="Goldberg J."/>
            <person name="Griggs A."/>
            <person name="Gujja S."/>
            <person name="Hansen M."/>
            <person name="Howarth C."/>
            <person name="Imamovic A."/>
            <person name="Larimer J."/>
            <person name="McCowen C."/>
            <person name="Montmayeur A."/>
            <person name="Murphy C."/>
            <person name="Neiman D."/>
            <person name="Pearson M."/>
            <person name="Priest M."/>
            <person name="Roberts A."/>
            <person name="Saif S."/>
            <person name="Shea T."/>
            <person name="Sisk P."/>
            <person name="Sykes S."/>
            <person name="Wortman J."/>
            <person name="Nusbaum C."/>
            <person name="Birren B."/>
        </authorList>
    </citation>
    <scope>NUCLEOTIDE SEQUENCE [LARGE SCALE GENOMIC DNA]</scope>
    <source>
        <strain evidence="4 5">ATCC 51513</strain>
    </source>
</reference>
<evidence type="ECO:0000256" key="1">
    <source>
        <dbReference type="SAM" id="MobiDB-lite"/>
    </source>
</evidence>
<dbReference type="Proteomes" id="UP000006078">
    <property type="component" value="Unassembled WGS sequence"/>
</dbReference>
<evidence type="ECO:0000259" key="3">
    <source>
        <dbReference type="Pfam" id="PF12229"/>
    </source>
</evidence>
<dbReference type="RefSeq" id="WP_004601314.1">
    <property type="nucleotide sequence ID" value="NZ_HF541867.1"/>
</dbReference>
<dbReference type="EMBL" id="AHAE01000067">
    <property type="protein sequence ID" value="EJZ81693.1"/>
    <property type="molecule type" value="Genomic_DNA"/>
</dbReference>
<evidence type="ECO:0000313" key="5">
    <source>
        <dbReference type="Proteomes" id="UP000006078"/>
    </source>
</evidence>
<dbReference type="eggNOG" id="COG2720">
    <property type="taxonomic scope" value="Bacteria"/>
</dbReference>
<feature type="compositionally biased region" description="Low complexity" evidence="1">
    <location>
        <begin position="212"/>
        <end position="221"/>
    </location>
</feature>
<dbReference type="InterPro" id="IPR052913">
    <property type="entry name" value="Glycopeptide_resist_protein"/>
</dbReference>
<proteinExistence type="predicted"/>
<feature type="region of interest" description="Disordered" evidence="1">
    <location>
        <begin position="200"/>
        <end position="227"/>
    </location>
</feature>
<name>K0YEW2_9CORY</name>
<organism evidence="4 5">
    <name type="scientific">Corynebacterium otitidis ATCC 51513</name>
    <dbReference type="NCBI Taxonomy" id="883169"/>
    <lineage>
        <taxon>Bacteria</taxon>
        <taxon>Bacillati</taxon>
        <taxon>Actinomycetota</taxon>
        <taxon>Actinomycetes</taxon>
        <taxon>Mycobacteriales</taxon>
        <taxon>Corynebacteriaceae</taxon>
        <taxon>Corynebacterium</taxon>
    </lineage>
</organism>
<feature type="region of interest" description="Disordered" evidence="1">
    <location>
        <begin position="501"/>
        <end position="532"/>
    </location>
</feature>
<dbReference type="InterPro" id="IPR022029">
    <property type="entry name" value="YoaR-like_PG-bd"/>
</dbReference>
<dbReference type="Pfam" id="PF04294">
    <property type="entry name" value="VanW"/>
    <property type="match status" value="1"/>
</dbReference>
<dbReference type="InterPro" id="IPR007391">
    <property type="entry name" value="Vancomycin_resist_VanW"/>
</dbReference>
<evidence type="ECO:0000313" key="4">
    <source>
        <dbReference type="EMBL" id="EJZ81693.1"/>
    </source>
</evidence>
<comment type="caution">
    <text evidence="4">The sequence shown here is derived from an EMBL/GenBank/DDBJ whole genome shotgun (WGS) entry which is preliminary data.</text>
</comment>
<dbReference type="Pfam" id="PF12229">
    <property type="entry name" value="PG_binding_4"/>
    <property type="match status" value="1"/>
</dbReference>
<dbReference type="PANTHER" id="PTHR35788:SF1">
    <property type="entry name" value="EXPORTED PROTEIN"/>
    <property type="match status" value="1"/>
</dbReference>
<accession>K0YEW2</accession>
<dbReference type="AlphaFoldDB" id="K0YEW2"/>
<keyword evidence="5" id="KW-1185">Reference proteome</keyword>
<dbReference type="PANTHER" id="PTHR35788">
    <property type="entry name" value="EXPORTED PROTEIN-RELATED"/>
    <property type="match status" value="1"/>
</dbReference>
<feature type="domain" description="YoaR-like putative peptidoglycan binding" evidence="3">
    <location>
        <begin position="242"/>
        <end position="324"/>
    </location>
</feature>
<gene>
    <name evidence="4" type="ORF">HMPREF9719_01424</name>
</gene>
<protein>
    <recommendedName>
        <fullName evidence="3">YoaR-like putative peptidoglycan binding domain-containing protein</fullName>
    </recommendedName>
</protein>
<feature type="transmembrane region" description="Helical" evidence="2">
    <location>
        <begin position="12"/>
        <end position="33"/>
    </location>
</feature>
<feature type="compositionally biased region" description="Polar residues" evidence="1">
    <location>
        <begin position="507"/>
        <end position="532"/>
    </location>
</feature>
<keyword evidence="2" id="KW-1133">Transmembrane helix</keyword>
<keyword evidence="2" id="KW-0472">Membrane</keyword>
<evidence type="ECO:0000256" key="2">
    <source>
        <dbReference type="SAM" id="Phobius"/>
    </source>
</evidence>
<dbReference type="HOGENOM" id="CLU_011572_0_1_11"/>